<dbReference type="InParanoid" id="A0A1C7N723"/>
<keyword evidence="1 2" id="KW-0344">Guanine-nucleotide releasing factor</keyword>
<organism evidence="6 7">
    <name type="scientific">Choanephora cucurbitarum</name>
    <dbReference type="NCBI Taxonomy" id="101091"/>
    <lineage>
        <taxon>Eukaryota</taxon>
        <taxon>Fungi</taxon>
        <taxon>Fungi incertae sedis</taxon>
        <taxon>Mucoromycota</taxon>
        <taxon>Mucoromycotina</taxon>
        <taxon>Mucoromycetes</taxon>
        <taxon>Mucorales</taxon>
        <taxon>Mucorineae</taxon>
        <taxon>Choanephoraceae</taxon>
        <taxon>Choanephoroideae</taxon>
        <taxon>Choanephora</taxon>
    </lineage>
</organism>
<dbReference type="Proteomes" id="UP000093000">
    <property type="component" value="Unassembled WGS sequence"/>
</dbReference>
<dbReference type="Pfam" id="PF00618">
    <property type="entry name" value="RasGEF_N"/>
    <property type="match status" value="1"/>
</dbReference>
<feature type="region of interest" description="Disordered" evidence="3">
    <location>
        <begin position="355"/>
        <end position="377"/>
    </location>
</feature>
<evidence type="ECO:0000256" key="1">
    <source>
        <dbReference type="ARBA" id="ARBA00022658"/>
    </source>
</evidence>
<evidence type="ECO:0000259" key="5">
    <source>
        <dbReference type="PROSITE" id="PS50212"/>
    </source>
</evidence>
<feature type="domain" description="Ras-GEF" evidence="4">
    <location>
        <begin position="483"/>
        <end position="712"/>
    </location>
</feature>
<dbReference type="AlphaFoldDB" id="A0A1C7N723"/>
<dbReference type="Pfam" id="PF00617">
    <property type="entry name" value="RasGEF"/>
    <property type="match status" value="1"/>
</dbReference>
<evidence type="ECO:0000259" key="4">
    <source>
        <dbReference type="PROSITE" id="PS50009"/>
    </source>
</evidence>
<name>A0A1C7N723_9FUNG</name>
<dbReference type="Gene3D" id="1.20.870.10">
    <property type="entry name" value="Son of sevenless (SoS) protein Chain: S domain 1"/>
    <property type="match status" value="1"/>
</dbReference>
<dbReference type="GO" id="GO:0005085">
    <property type="term" value="F:guanyl-nucleotide exchange factor activity"/>
    <property type="evidence" value="ECO:0007669"/>
    <property type="project" value="UniProtKB-KW"/>
</dbReference>
<dbReference type="OrthoDB" id="546434at2759"/>
<dbReference type="PANTHER" id="PTHR23113:SF348">
    <property type="entry name" value="GUANYL-NUCLEOTIDE EXCHANGE FACTOR RASGEF, PUTATIVE (AFU_ORTHOLOGUE AFUA_1G04700)-RELATED"/>
    <property type="match status" value="1"/>
</dbReference>
<dbReference type="Gene3D" id="1.10.840.10">
    <property type="entry name" value="Ras guanine-nucleotide exchange factors catalytic domain"/>
    <property type="match status" value="1"/>
</dbReference>
<feature type="domain" description="N-terminal Ras-GEF" evidence="5">
    <location>
        <begin position="220"/>
        <end position="342"/>
    </location>
</feature>
<gene>
    <name evidence="6" type="primary">gefK</name>
    <name evidence="6" type="ORF">A0J61_07022</name>
</gene>
<dbReference type="GO" id="GO:0007265">
    <property type="term" value="P:Ras protein signal transduction"/>
    <property type="evidence" value="ECO:0007669"/>
    <property type="project" value="TreeGrafter"/>
</dbReference>
<dbReference type="PROSITE" id="PS50009">
    <property type="entry name" value="RASGEF_CAT"/>
    <property type="match status" value="1"/>
</dbReference>
<accession>A0A1C7N723</accession>
<protein>
    <submittedName>
        <fullName evidence="6">Ras guanine nucleotide exchange factor K</fullName>
    </submittedName>
</protein>
<reference evidence="6 7" key="1">
    <citation type="submission" date="2016-03" db="EMBL/GenBank/DDBJ databases">
        <title>Choanephora cucurbitarum.</title>
        <authorList>
            <person name="Min B."/>
            <person name="Park H."/>
            <person name="Park J.-H."/>
            <person name="Shin H.-D."/>
            <person name="Choi I.-G."/>
        </authorList>
    </citation>
    <scope>NUCLEOTIDE SEQUENCE [LARGE SCALE GENOMIC DNA]</scope>
    <source>
        <strain evidence="6 7">KUS-F28377</strain>
    </source>
</reference>
<dbReference type="Gene3D" id="3.40.50.300">
    <property type="entry name" value="P-loop containing nucleotide triphosphate hydrolases"/>
    <property type="match status" value="1"/>
</dbReference>
<dbReference type="InterPro" id="IPR036964">
    <property type="entry name" value="RASGEF_cat_dom_sf"/>
</dbReference>
<dbReference type="GO" id="GO:0005886">
    <property type="term" value="C:plasma membrane"/>
    <property type="evidence" value="ECO:0007669"/>
    <property type="project" value="TreeGrafter"/>
</dbReference>
<dbReference type="InterPro" id="IPR000651">
    <property type="entry name" value="Ras-like_Gua-exchang_fac_N"/>
</dbReference>
<dbReference type="SUPFAM" id="SSF52540">
    <property type="entry name" value="P-loop containing nucleoside triphosphate hydrolases"/>
    <property type="match status" value="1"/>
</dbReference>
<dbReference type="CDD" id="cd00155">
    <property type="entry name" value="RasGEF"/>
    <property type="match status" value="1"/>
</dbReference>
<dbReference type="EMBL" id="LUGH01000454">
    <property type="protein sequence ID" value="OBZ84930.1"/>
    <property type="molecule type" value="Genomic_DNA"/>
</dbReference>
<evidence type="ECO:0000313" key="7">
    <source>
        <dbReference type="Proteomes" id="UP000093000"/>
    </source>
</evidence>
<comment type="caution">
    <text evidence="6">The sequence shown here is derived from an EMBL/GenBank/DDBJ whole genome shotgun (WGS) entry which is preliminary data.</text>
</comment>
<sequence>MMTLENDSHVYINPLIIVVAGTTNVGKSTFIRLGLQNLISKHDSNRPDLQCHHTNVVLDQNNYPLDIIETHSDQLTLLTQPIHGGFVCYDTSNPVSMETVPELLDFFLSRTIPVYLVGLKNDMASTLYPINTVKHYQVNAFSEESAEQMHQVFMSFLKEDLLLPDDYPKEVKTRPSTWDSMLSVQQDVTNTGLLYMVNKNRTHSSYYTHLSSRRGSKDSSDSLTIGLTPDDIVDRLLSTRHKSDENMIPIFLTFFRKFMKPFELVKRLVERFEQEGLLSTVPPTELQKRIHIIFSLWLSYYWNDFYGSHARRHIILFLDNISKYESLTPICDSLAPLVVREPPLEDPDRTWGYVDQPDLPLSPPLTPRKKKDSDLSLFTPPPPDPTVTFTRLFSLKRKKKVNHSESYPDLRSYRCLQPELPKAEFAGGLINIDHVVNRHYLPSSTPSIATTYGWTSLGTSIMSSFRHARNEKDHSFKLLNKTSEHVIADQLTWIEAELFTRIKPREFVRHLWDQTDHQNTVMASIAHFNFISAWLVTMVVTQSRLSKRVALLQKFMLVAVELRHRNNYNSLMAILAGINSAAILRLKQTQQAIANKKVYQQFLSLERLMSTDRSFNSYRMALKASDAPGIPYLGIHHQDLVSLAEANKDFRPDGTVHWEKFRLMGETIMAMMKFKHPGYSIEPDVKLLTFIADCYILSEDEQYKRSTLVEPKSASTSTSRLRDLWFSL</sequence>
<dbReference type="InterPro" id="IPR001895">
    <property type="entry name" value="RASGEF_cat_dom"/>
</dbReference>
<proteinExistence type="predicted"/>
<dbReference type="SMART" id="SM00147">
    <property type="entry name" value="RasGEF"/>
    <property type="match status" value="1"/>
</dbReference>
<evidence type="ECO:0000256" key="2">
    <source>
        <dbReference type="PROSITE-ProRule" id="PRU00168"/>
    </source>
</evidence>
<dbReference type="InterPro" id="IPR023578">
    <property type="entry name" value="Ras_GEF_dom_sf"/>
</dbReference>
<dbReference type="SMART" id="SM00229">
    <property type="entry name" value="RasGEFN"/>
    <property type="match status" value="1"/>
</dbReference>
<dbReference type="SUPFAM" id="SSF48366">
    <property type="entry name" value="Ras GEF"/>
    <property type="match status" value="1"/>
</dbReference>
<dbReference type="PANTHER" id="PTHR23113">
    <property type="entry name" value="GUANINE NUCLEOTIDE EXCHANGE FACTOR"/>
    <property type="match status" value="1"/>
</dbReference>
<dbReference type="InterPro" id="IPR027417">
    <property type="entry name" value="P-loop_NTPase"/>
</dbReference>
<dbReference type="PROSITE" id="PS50212">
    <property type="entry name" value="RASGEF_NTER"/>
    <property type="match status" value="1"/>
</dbReference>
<dbReference type="InterPro" id="IPR008937">
    <property type="entry name" value="Ras-like_GEF"/>
</dbReference>
<evidence type="ECO:0000313" key="6">
    <source>
        <dbReference type="EMBL" id="OBZ84930.1"/>
    </source>
</evidence>
<dbReference type="STRING" id="101091.A0A1C7N723"/>
<dbReference type="CDD" id="cd06224">
    <property type="entry name" value="REM"/>
    <property type="match status" value="1"/>
</dbReference>
<keyword evidence="7" id="KW-1185">Reference proteome</keyword>
<evidence type="ECO:0000256" key="3">
    <source>
        <dbReference type="SAM" id="MobiDB-lite"/>
    </source>
</evidence>